<dbReference type="InterPro" id="IPR052929">
    <property type="entry name" value="RNase_H-like_EbsB-rel"/>
</dbReference>
<dbReference type="Proteomes" id="UP001231189">
    <property type="component" value="Unassembled WGS sequence"/>
</dbReference>
<dbReference type="EMBL" id="JAUUTY010000523">
    <property type="protein sequence ID" value="KAK1601003.1"/>
    <property type="molecule type" value="Genomic_DNA"/>
</dbReference>
<dbReference type="PANTHER" id="PTHR47074">
    <property type="entry name" value="BNAC02G40300D PROTEIN"/>
    <property type="match status" value="1"/>
</dbReference>
<gene>
    <name evidence="2" type="ORF">QYE76_018343</name>
</gene>
<dbReference type="InterPro" id="IPR044730">
    <property type="entry name" value="RNase_H-like_dom_plant"/>
</dbReference>
<dbReference type="InterPro" id="IPR036397">
    <property type="entry name" value="RNaseH_sf"/>
</dbReference>
<evidence type="ECO:0000259" key="1">
    <source>
        <dbReference type="Pfam" id="PF13456"/>
    </source>
</evidence>
<sequence length="372" mass="40664">MGTRGPAREGKGGLTRGAVAVRKDERRGSLLRTGKTIQRRGRRDGTEELLLKGIRWCVGNGESINVLMDNWIPGLPPGTFKLVVELPMDTKGEDACVFCGRSEGVEHIFLFCPFARSIWDAVKTKVHLTLSLKSFSNMKLWVFAFLERASAIQATTFAVTCWQIWEARNDARNGHVCLQPARLTSNILVYVDSIVKFCYKSSPPKRCVSPSVPTWSPPLVGTVCVNVDAAVFNAENLDGWGAMIRDHLGSVLLAGGTVRGGASPEIAEAFAMRQALEIAREGGFQKIVMASDCQSLVRKVQATALDRSPVGSLVADIRKLASVFSGCTFTYVNRVFNVGAHNLARAKEPSVCKLYLAEIPDFVRDGLAFDIQ</sequence>
<organism evidence="2 3">
    <name type="scientific">Lolium multiflorum</name>
    <name type="common">Italian ryegrass</name>
    <name type="synonym">Lolium perenne subsp. multiflorum</name>
    <dbReference type="NCBI Taxonomy" id="4521"/>
    <lineage>
        <taxon>Eukaryota</taxon>
        <taxon>Viridiplantae</taxon>
        <taxon>Streptophyta</taxon>
        <taxon>Embryophyta</taxon>
        <taxon>Tracheophyta</taxon>
        <taxon>Spermatophyta</taxon>
        <taxon>Magnoliopsida</taxon>
        <taxon>Liliopsida</taxon>
        <taxon>Poales</taxon>
        <taxon>Poaceae</taxon>
        <taxon>BOP clade</taxon>
        <taxon>Pooideae</taxon>
        <taxon>Poodae</taxon>
        <taxon>Poeae</taxon>
        <taxon>Poeae Chloroplast Group 2 (Poeae type)</taxon>
        <taxon>Loliodinae</taxon>
        <taxon>Loliinae</taxon>
        <taxon>Lolium</taxon>
    </lineage>
</organism>
<reference evidence="2" key="1">
    <citation type="submission" date="2023-07" db="EMBL/GenBank/DDBJ databases">
        <title>A chromosome-level genome assembly of Lolium multiflorum.</title>
        <authorList>
            <person name="Chen Y."/>
            <person name="Copetti D."/>
            <person name="Kolliker R."/>
            <person name="Studer B."/>
        </authorList>
    </citation>
    <scope>NUCLEOTIDE SEQUENCE</scope>
    <source>
        <strain evidence="2">02402/16</strain>
        <tissue evidence="2">Leaf</tissue>
    </source>
</reference>
<comment type="caution">
    <text evidence="2">The sequence shown here is derived from an EMBL/GenBank/DDBJ whole genome shotgun (WGS) entry which is preliminary data.</text>
</comment>
<proteinExistence type="predicted"/>
<dbReference type="Pfam" id="PF13456">
    <property type="entry name" value="RVT_3"/>
    <property type="match status" value="1"/>
</dbReference>
<dbReference type="SUPFAM" id="SSF53098">
    <property type="entry name" value="Ribonuclease H-like"/>
    <property type="match status" value="1"/>
</dbReference>
<dbReference type="PANTHER" id="PTHR47074:SF73">
    <property type="entry name" value="OS04G0448401 PROTEIN"/>
    <property type="match status" value="1"/>
</dbReference>
<name>A0AAD8QGX3_LOLMU</name>
<evidence type="ECO:0000313" key="3">
    <source>
        <dbReference type="Proteomes" id="UP001231189"/>
    </source>
</evidence>
<accession>A0AAD8QGX3</accession>
<dbReference type="Gene3D" id="3.30.420.10">
    <property type="entry name" value="Ribonuclease H-like superfamily/Ribonuclease H"/>
    <property type="match status" value="1"/>
</dbReference>
<evidence type="ECO:0000313" key="2">
    <source>
        <dbReference type="EMBL" id="KAK1601003.1"/>
    </source>
</evidence>
<dbReference type="CDD" id="cd06222">
    <property type="entry name" value="RNase_H_like"/>
    <property type="match status" value="1"/>
</dbReference>
<dbReference type="GO" id="GO:0004523">
    <property type="term" value="F:RNA-DNA hybrid ribonuclease activity"/>
    <property type="evidence" value="ECO:0007669"/>
    <property type="project" value="InterPro"/>
</dbReference>
<feature type="domain" description="RNase H type-1" evidence="1">
    <location>
        <begin position="226"/>
        <end position="345"/>
    </location>
</feature>
<dbReference type="InterPro" id="IPR002156">
    <property type="entry name" value="RNaseH_domain"/>
</dbReference>
<dbReference type="GO" id="GO:0003676">
    <property type="term" value="F:nucleic acid binding"/>
    <property type="evidence" value="ECO:0007669"/>
    <property type="project" value="InterPro"/>
</dbReference>
<dbReference type="AlphaFoldDB" id="A0AAD8QGX3"/>
<dbReference type="InterPro" id="IPR012337">
    <property type="entry name" value="RNaseH-like_sf"/>
</dbReference>
<protein>
    <recommendedName>
        <fullName evidence="1">RNase H type-1 domain-containing protein</fullName>
    </recommendedName>
</protein>
<keyword evidence="3" id="KW-1185">Reference proteome</keyword>